<keyword evidence="2" id="KW-1185">Reference proteome</keyword>
<dbReference type="Proteomes" id="UP001234178">
    <property type="component" value="Unassembled WGS sequence"/>
</dbReference>
<gene>
    <name evidence="1" type="ORF">OUZ56_016140</name>
</gene>
<proteinExistence type="predicted"/>
<reference evidence="1 2" key="1">
    <citation type="journal article" date="2023" name="Nucleic Acids Res.">
        <title>The hologenome of Daphnia magna reveals possible DNA methylation and microbiome-mediated evolution of the host genome.</title>
        <authorList>
            <person name="Chaturvedi A."/>
            <person name="Li X."/>
            <person name="Dhandapani V."/>
            <person name="Marshall H."/>
            <person name="Kissane S."/>
            <person name="Cuenca-Cambronero M."/>
            <person name="Asole G."/>
            <person name="Calvet F."/>
            <person name="Ruiz-Romero M."/>
            <person name="Marangio P."/>
            <person name="Guigo R."/>
            <person name="Rago D."/>
            <person name="Mirbahai L."/>
            <person name="Eastwood N."/>
            <person name="Colbourne J.K."/>
            <person name="Zhou J."/>
            <person name="Mallon E."/>
            <person name="Orsini L."/>
        </authorList>
    </citation>
    <scope>NUCLEOTIDE SEQUENCE [LARGE SCALE GENOMIC DNA]</scope>
    <source>
        <strain evidence="1">LRV0_1</strain>
    </source>
</reference>
<organism evidence="1 2">
    <name type="scientific">Daphnia magna</name>
    <dbReference type="NCBI Taxonomy" id="35525"/>
    <lineage>
        <taxon>Eukaryota</taxon>
        <taxon>Metazoa</taxon>
        <taxon>Ecdysozoa</taxon>
        <taxon>Arthropoda</taxon>
        <taxon>Crustacea</taxon>
        <taxon>Branchiopoda</taxon>
        <taxon>Diplostraca</taxon>
        <taxon>Cladocera</taxon>
        <taxon>Anomopoda</taxon>
        <taxon>Daphniidae</taxon>
        <taxon>Daphnia</taxon>
    </lineage>
</organism>
<protein>
    <submittedName>
        <fullName evidence="1">Uncharacterized protein</fullName>
    </submittedName>
</protein>
<comment type="caution">
    <text evidence="1">The sequence shown here is derived from an EMBL/GenBank/DDBJ whole genome shotgun (WGS) entry which is preliminary data.</text>
</comment>
<name>A0ABR0APY6_9CRUS</name>
<accession>A0ABR0APY6</accession>
<dbReference type="EMBL" id="JAOYFB010000038">
    <property type="protein sequence ID" value="KAK4027125.1"/>
    <property type="molecule type" value="Genomic_DNA"/>
</dbReference>
<evidence type="ECO:0000313" key="1">
    <source>
        <dbReference type="EMBL" id="KAK4027125.1"/>
    </source>
</evidence>
<sequence>MPSDHLLMNLEPDLVSIGTCGLCWANCCQKTDKCSIRAHVPKSLHSFQHPESIIDPPLPKHQQHAEIYRPMGRSGRLAVVIPLRRSNTAIIVQSYPHVHQSMLTITSVHGCFAASKIQC</sequence>
<evidence type="ECO:0000313" key="2">
    <source>
        <dbReference type="Proteomes" id="UP001234178"/>
    </source>
</evidence>